<dbReference type="RefSeq" id="WP_157690504.1">
    <property type="nucleotide sequence ID" value="NZ_CP034345.1"/>
</dbReference>
<proteinExistence type="predicted"/>
<evidence type="ECO:0000256" key="1">
    <source>
        <dbReference type="SAM" id="Phobius"/>
    </source>
</evidence>
<protein>
    <submittedName>
        <fullName evidence="2">Uncharacterized protein</fullName>
    </submittedName>
</protein>
<dbReference type="GeneID" id="99243812"/>
<keyword evidence="3" id="KW-1185">Reference proteome</keyword>
<dbReference type="KEGG" id="hra:EI982_15270"/>
<sequence>MSVDPDPTPAPGPAARSAFRLGVLAGGVLGLVVLGWLYRSGSLTPTTAVYVAVALYPPYLLVVASLLSVWLGFDKGPTDLRPVERSR</sequence>
<dbReference type="AlphaFoldDB" id="A0A6B9FBF9"/>
<evidence type="ECO:0000313" key="3">
    <source>
        <dbReference type="Proteomes" id="UP000428325"/>
    </source>
</evidence>
<keyword evidence="1" id="KW-1133">Transmembrane helix</keyword>
<feature type="transmembrane region" description="Helical" evidence="1">
    <location>
        <begin position="49"/>
        <end position="73"/>
    </location>
</feature>
<feature type="transmembrane region" description="Helical" evidence="1">
    <location>
        <begin position="18"/>
        <end position="37"/>
    </location>
</feature>
<evidence type="ECO:0000313" key="2">
    <source>
        <dbReference type="EMBL" id="QGX96044.1"/>
    </source>
</evidence>
<name>A0A6B9FBF9_9EURY</name>
<reference evidence="2 3" key="1">
    <citation type="submission" date="2018-12" db="EMBL/GenBank/DDBJ databases">
        <title>Complete genome sequence of Haloplanus rallus MBLA0036.</title>
        <authorList>
            <person name="Nam Y.-d."/>
            <person name="Kang J."/>
            <person name="Chung W.-H."/>
            <person name="Park Y.S."/>
        </authorList>
    </citation>
    <scope>NUCLEOTIDE SEQUENCE [LARGE SCALE GENOMIC DNA]</scope>
    <source>
        <strain evidence="2 3">MBLA0036</strain>
    </source>
</reference>
<dbReference type="EMBL" id="CP034345">
    <property type="protein sequence ID" value="QGX96044.1"/>
    <property type="molecule type" value="Genomic_DNA"/>
</dbReference>
<dbReference type="Proteomes" id="UP000428325">
    <property type="component" value="Chromosome"/>
</dbReference>
<gene>
    <name evidence="2" type="ORF">EI982_15270</name>
</gene>
<organism evidence="2 3">
    <name type="scientific">Haloplanus rallus</name>
    <dbReference type="NCBI Taxonomy" id="1816183"/>
    <lineage>
        <taxon>Archaea</taxon>
        <taxon>Methanobacteriati</taxon>
        <taxon>Methanobacteriota</taxon>
        <taxon>Stenosarchaea group</taxon>
        <taxon>Halobacteria</taxon>
        <taxon>Halobacteriales</taxon>
        <taxon>Haloferacaceae</taxon>
        <taxon>Haloplanus</taxon>
    </lineage>
</organism>
<accession>A0A6B9FBF9</accession>
<keyword evidence="1" id="KW-0812">Transmembrane</keyword>
<keyword evidence="1" id="KW-0472">Membrane</keyword>